<dbReference type="InterPro" id="IPR052672">
    <property type="entry name" value="Type1_Cytokine_Rcpt_Type2"/>
</dbReference>
<evidence type="ECO:0000256" key="11">
    <source>
        <dbReference type="SAM" id="Phobius"/>
    </source>
</evidence>
<dbReference type="Gene3D" id="2.60.40.10">
    <property type="entry name" value="Immunoglobulins"/>
    <property type="match status" value="4"/>
</dbReference>
<keyword evidence="10" id="KW-0393">Immunoglobulin domain</keyword>
<evidence type="ECO:0000256" key="5">
    <source>
        <dbReference type="ARBA" id="ARBA00022737"/>
    </source>
</evidence>
<evidence type="ECO:0000256" key="1">
    <source>
        <dbReference type="ARBA" id="ARBA00004479"/>
    </source>
</evidence>
<keyword evidence="14" id="KW-1185">Reference proteome</keyword>
<dbReference type="PANTHER" id="PTHR48423">
    <property type="entry name" value="INTERLEUKIN-27 RECEPTOR SUBUNIT ALPHA"/>
    <property type="match status" value="1"/>
</dbReference>
<dbReference type="Pfam" id="PF06328">
    <property type="entry name" value="Lep_receptor_Ig"/>
    <property type="match status" value="1"/>
</dbReference>
<dbReference type="SUPFAM" id="SSF49265">
    <property type="entry name" value="Fibronectin type III"/>
    <property type="match status" value="3"/>
</dbReference>
<proteinExistence type="inferred from homology"/>
<feature type="transmembrane region" description="Helical" evidence="11">
    <location>
        <begin position="507"/>
        <end position="529"/>
    </location>
</feature>
<name>A0A401NNJ9_SCYTO</name>
<evidence type="ECO:0000256" key="6">
    <source>
        <dbReference type="ARBA" id="ARBA00022989"/>
    </source>
</evidence>
<dbReference type="PANTHER" id="PTHR48423:SF1">
    <property type="entry name" value="INTERLEUKIN-27 RECEPTOR SUBUNIT ALPHA"/>
    <property type="match status" value="1"/>
</dbReference>
<evidence type="ECO:0000256" key="10">
    <source>
        <dbReference type="ARBA" id="ARBA00023319"/>
    </source>
</evidence>
<evidence type="ECO:0000256" key="2">
    <source>
        <dbReference type="ARBA" id="ARBA00008921"/>
    </source>
</evidence>
<evidence type="ECO:0000256" key="3">
    <source>
        <dbReference type="ARBA" id="ARBA00022692"/>
    </source>
</evidence>
<keyword evidence="7 11" id="KW-0472">Membrane</keyword>
<dbReference type="PROSITE" id="PS50853">
    <property type="entry name" value="FN3"/>
    <property type="match status" value="2"/>
</dbReference>
<reference evidence="13 14" key="1">
    <citation type="journal article" date="2018" name="Nat. Ecol. Evol.">
        <title>Shark genomes provide insights into elasmobranch evolution and the origin of vertebrates.</title>
        <authorList>
            <person name="Hara Y"/>
            <person name="Yamaguchi K"/>
            <person name="Onimaru K"/>
            <person name="Kadota M"/>
            <person name="Koyanagi M"/>
            <person name="Keeley SD"/>
            <person name="Tatsumi K"/>
            <person name="Tanaka K"/>
            <person name="Motone F"/>
            <person name="Kageyama Y"/>
            <person name="Nozu R"/>
            <person name="Adachi N"/>
            <person name="Nishimura O"/>
            <person name="Nakagawa R"/>
            <person name="Tanegashima C"/>
            <person name="Kiyatake I"/>
            <person name="Matsumoto R"/>
            <person name="Murakumo K"/>
            <person name="Nishida K"/>
            <person name="Terakita A"/>
            <person name="Kuratani S"/>
            <person name="Sato K"/>
            <person name="Hyodo S Kuraku.S."/>
        </authorList>
    </citation>
    <scope>NUCLEOTIDE SEQUENCE [LARGE SCALE GENOMIC DNA]</scope>
</reference>
<dbReference type="Proteomes" id="UP000288216">
    <property type="component" value="Unassembled WGS sequence"/>
</dbReference>
<dbReference type="OMA" id="SYCSIPR"/>
<evidence type="ECO:0000313" key="13">
    <source>
        <dbReference type="EMBL" id="GCB62478.1"/>
    </source>
</evidence>
<accession>A0A401NNJ9</accession>
<evidence type="ECO:0000256" key="4">
    <source>
        <dbReference type="ARBA" id="ARBA00022729"/>
    </source>
</evidence>
<keyword evidence="3 11" id="KW-0812">Transmembrane</keyword>
<evidence type="ECO:0000259" key="12">
    <source>
        <dbReference type="PROSITE" id="PS50853"/>
    </source>
</evidence>
<dbReference type="Pfam" id="PF00041">
    <property type="entry name" value="fn3"/>
    <property type="match status" value="1"/>
</dbReference>
<comment type="caution">
    <text evidence="13">The sequence shown here is derived from an EMBL/GenBank/DDBJ whole genome shotgun (WGS) entry which is preliminary data.</text>
</comment>
<evidence type="ECO:0000256" key="8">
    <source>
        <dbReference type="ARBA" id="ARBA00023170"/>
    </source>
</evidence>
<keyword evidence="9" id="KW-0325">Glycoprotein</keyword>
<keyword evidence="4" id="KW-0732">Signal</keyword>
<keyword evidence="5" id="KW-0677">Repeat</keyword>
<dbReference type="SMART" id="SM00060">
    <property type="entry name" value="FN3"/>
    <property type="match status" value="2"/>
</dbReference>
<comment type="similarity">
    <text evidence="2">Belongs to the type I cytokine receptor family. Type 2 subfamily.</text>
</comment>
<keyword evidence="8" id="KW-0675">Receptor</keyword>
<dbReference type="CDD" id="cd00063">
    <property type="entry name" value="FN3"/>
    <property type="match status" value="2"/>
</dbReference>
<feature type="domain" description="Fibronectin type-III" evidence="12">
    <location>
        <begin position="271"/>
        <end position="370"/>
    </location>
</feature>
<dbReference type="OrthoDB" id="9884260at2759"/>
<dbReference type="GO" id="GO:0005886">
    <property type="term" value="C:plasma membrane"/>
    <property type="evidence" value="ECO:0007669"/>
    <property type="project" value="UniProtKB-ARBA"/>
</dbReference>
<dbReference type="SUPFAM" id="SSF48726">
    <property type="entry name" value="Immunoglobulin"/>
    <property type="match status" value="1"/>
</dbReference>
<comment type="subcellular location">
    <subcellularLocation>
        <location evidence="1">Membrane</location>
        <topology evidence="1">Single-pass type I membrane protein</topology>
    </subcellularLocation>
</comment>
<organism evidence="13 14">
    <name type="scientific">Scyliorhinus torazame</name>
    <name type="common">Cloudy catshark</name>
    <name type="synonym">Catulus torazame</name>
    <dbReference type="NCBI Taxonomy" id="75743"/>
    <lineage>
        <taxon>Eukaryota</taxon>
        <taxon>Metazoa</taxon>
        <taxon>Chordata</taxon>
        <taxon>Craniata</taxon>
        <taxon>Vertebrata</taxon>
        <taxon>Chondrichthyes</taxon>
        <taxon>Elasmobranchii</taxon>
        <taxon>Galeomorphii</taxon>
        <taxon>Galeoidea</taxon>
        <taxon>Carcharhiniformes</taxon>
        <taxon>Scyliorhinidae</taxon>
        <taxon>Scyliorhinus</taxon>
    </lineage>
</organism>
<dbReference type="STRING" id="75743.A0A401NNJ9"/>
<evidence type="ECO:0000256" key="9">
    <source>
        <dbReference type="ARBA" id="ARBA00023180"/>
    </source>
</evidence>
<dbReference type="InterPro" id="IPR036116">
    <property type="entry name" value="FN3_sf"/>
</dbReference>
<dbReference type="InterPro" id="IPR010457">
    <property type="entry name" value="IgC2-like_lig-bd"/>
</dbReference>
<dbReference type="InterPro" id="IPR036179">
    <property type="entry name" value="Ig-like_dom_sf"/>
</dbReference>
<dbReference type="AlphaFoldDB" id="A0A401NNJ9"/>
<feature type="domain" description="Fibronectin type-III" evidence="12">
    <location>
        <begin position="406"/>
        <end position="502"/>
    </location>
</feature>
<keyword evidence="6 11" id="KW-1133">Transmembrane helix</keyword>
<evidence type="ECO:0000256" key="7">
    <source>
        <dbReference type="ARBA" id="ARBA00023136"/>
    </source>
</evidence>
<dbReference type="InterPro" id="IPR013783">
    <property type="entry name" value="Ig-like_fold"/>
</dbReference>
<sequence>MTLRHQIRFRRFQTKNRLQFELTPPPQLPTLAPATPAVEKPVSDIEDDELQDKVLLSAVDVFWKNCSHLTLESPVLRLGNPFSATCRLNSEDCVFDHKINAINIVWRMNEEEVSGSQYRALSERVSTLIIPHFNLVRGNLTCYIWHNESLQLLQRAEVRAGFPPERPRLSYCISSWTSFLSQSIVCNWDSGPETYLETNFTLHISETVGNCTVRYLDPKNCTTSGTKNSCLVLVSNLASYHDIWVTATNELGTETSSHICLDGMLIVKFKAPQIITVKQDTPRNDCLLGQWEMPFEMVNHSEAAFEIQYKAHDEDKWTQVPLAVINSTFFRLCNLLPYTEYQLKIRCKQKTETSPWSEWSNENTGITSECDNIEPMRLYNILLYPLFDGLPGIPASTQAYSKEGAPQCGPTIRLTQIWKTKVQLEWDELPIDDRNGFIRNYTLLYKNKNGKLHSVVVNGSEHSYVLAGLSANTEYNVNIVVSTDGGSTTGSNLAIATKTLDDGEIEVFVSVIFLFSLLMALISIAGCIYQRRRIKKHFWPSIPDPTNSTLANWIPKQLWEDVKEFQEEPSSKTPIQVVPCGGLVKANISGTNYYWIQERKNGHCPKTRTSSLNEANSSSTQSLQDFTSWQNESDPQESFQNIYIALEYNKLTVNEYRKQRNPTFAVVPADSSQSLLVCLSQIIPSEEKNMLPIFHTIPDNHLGKTVHKSNSTTSERELLQGFPLLMNLNIH</sequence>
<protein>
    <recommendedName>
        <fullName evidence="12">Fibronectin type-III domain-containing protein</fullName>
    </recommendedName>
</protein>
<dbReference type="EMBL" id="BFAA01000005">
    <property type="protein sequence ID" value="GCB62478.1"/>
    <property type="molecule type" value="Genomic_DNA"/>
</dbReference>
<evidence type="ECO:0000313" key="14">
    <source>
        <dbReference type="Proteomes" id="UP000288216"/>
    </source>
</evidence>
<dbReference type="InterPro" id="IPR003961">
    <property type="entry name" value="FN3_dom"/>
</dbReference>
<gene>
    <name evidence="13" type="ORF">scyTo_0000038</name>
</gene>